<dbReference type="SMART" id="SM00178">
    <property type="entry name" value="SAR"/>
    <property type="match status" value="1"/>
</dbReference>
<keyword evidence="8" id="KW-1185">Reference proteome</keyword>
<evidence type="ECO:0000256" key="4">
    <source>
        <dbReference type="PIRSR" id="PIRSR606689-1"/>
    </source>
</evidence>
<dbReference type="GO" id="GO:0046872">
    <property type="term" value="F:metal ion binding"/>
    <property type="evidence" value="ECO:0007669"/>
    <property type="project" value="UniProtKB-KW"/>
</dbReference>
<dbReference type="InterPro" id="IPR005225">
    <property type="entry name" value="Small_GTP-bd"/>
</dbReference>
<protein>
    <recommendedName>
        <fullName evidence="9">ADP-ribosylation factor-like protein 2</fullName>
    </recommendedName>
</protein>
<evidence type="ECO:0000256" key="6">
    <source>
        <dbReference type="RuleBase" id="RU003925"/>
    </source>
</evidence>
<evidence type="ECO:0000256" key="5">
    <source>
        <dbReference type="PIRSR" id="PIRSR606689-2"/>
    </source>
</evidence>
<organism evidence="7 8">
    <name type="scientific">Kuraishia capsulata CBS 1993</name>
    <dbReference type="NCBI Taxonomy" id="1382522"/>
    <lineage>
        <taxon>Eukaryota</taxon>
        <taxon>Fungi</taxon>
        <taxon>Dikarya</taxon>
        <taxon>Ascomycota</taxon>
        <taxon>Saccharomycotina</taxon>
        <taxon>Pichiomycetes</taxon>
        <taxon>Pichiales</taxon>
        <taxon>Pichiaceae</taxon>
        <taxon>Kuraishia</taxon>
    </lineage>
</organism>
<accession>W6MJL2</accession>
<dbReference type="PROSITE" id="PS51417">
    <property type="entry name" value="ARF"/>
    <property type="match status" value="1"/>
</dbReference>
<dbReference type="GO" id="GO:0005525">
    <property type="term" value="F:GTP binding"/>
    <property type="evidence" value="ECO:0007669"/>
    <property type="project" value="UniProtKB-KW"/>
</dbReference>
<dbReference type="Proteomes" id="UP000019384">
    <property type="component" value="Unassembled WGS sequence"/>
</dbReference>
<proteinExistence type="inferred from homology"/>
<name>W6MJL2_9ASCO</name>
<reference evidence="7" key="2">
    <citation type="submission" date="2014-02" db="EMBL/GenBank/DDBJ databases">
        <title>Complete DNA sequence of /Kuraishia capsulata/ illustrates novel genomic features among budding yeasts (/Saccharomycotina/).</title>
        <authorList>
            <person name="Morales L."/>
            <person name="Noel B."/>
            <person name="Porcel B."/>
            <person name="Marcet-Houben M."/>
            <person name="Hullo M-F."/>
            <person name="Sacerdot C."/>
            <person name="Tekaia F."/>
            <person name="Leh-Louis V."/>
            <person name="Despons L."/>
            <person name="Khanna V."/>
            <person name="Aury J-M."/>
            <person name="Barbe V."/>
            <person name="Couloux A."/>
            <person name="Labadie K."/>
            <person name="Pelletier E."/>
            <person name="Souciet J-L."/>
            <person name="Boekhout T."/>
            <person name="Gabaldon T."/>
            <person name="Wincker P."/>
            <person name="Dujon B."/>
        </authorList>
    </citation>
    <scope>NUCLEOTIDE SEQUENCE</scope>
    <source>
        <strain evidence="7">CBS 1993</strain>
    </source>
</reference>
<reference evidence="7" key="1">
    <citation type="submission" date="2013-12" db="EMBL/GenBank/DDBJ databases">
        <authorList>
            <person name="Genoscope - CEA"/>
        </authorList>
    </citation>
    <scope>NUCLEOTIDE SEQUENCE</scope>
    <source>
        <strain evidence="7">CBS 1993</strain>
    </source>
</reference>
<feature type="binding site" evidence="4">
    <location>
        <begin position="23"/>
        <end position="30"/>
    </location>
    <ligand>
        <name>GTP</name>
        <dbReference type="ChEBI" id="CHEBI:37565"/>
    </ligand>
</feature>
<dbReference type="InterPro" id="IPR027417">
    <property type="entry name" value="P-loop_NTPase"/>
</dbReference>
<feature type="binding site" evidence="5">
    <location>
        <position position="47"/>
    </location>
    <ligand>
        <name>Mg(2+)</name>
        <dbReference type="ChEBI" id="CHEBI:18420"/>
    </ligand>
</feature>
<keyword evidence="5" id="KW-0460">Magnesium</keyword>
<evidence type="ECO:0008006" key="9">
    <source>
        <dbReference type="Google" id="ProtNLM"/>
    </source>
</evidence>
<comment type="similarity">
    <text evidence="1 6">Belongs to the small GTPase superfamily. Arf family.</text>
</comment>
<dbReference type="SMART" id="SM00177">
    <property type="entry name" value="ARF"/>
    <property type="match status" value="1"/>
</dbReference>
<keyword evidence="2 4" id="KW-0547">Nucleotide-binding</keyword>
<dbReference type="HOGENOM" id="CLU_040729_12_3_1"/>
<feature type="binding site" evidence="5">
    <location>
        <position position="30"/>
    </location>
    <ligand>
        <name>Mg(2+)</name>
        <dbReference type="ChEBI" id="CHEBI:18420"/>
    </ligand>
</feature>
<dbReference type="GeneID" id="34519564"/>
<dbReference type="OrthoDB" id="2011769at2759"/>
<dbReference type="PANTHER" id="PTHR45697">
    <property type="entry name" value="ADP-RIBOSYLATION FACTOR-LIKE PROTEIN 2-RELATED"/>
    <property type="match status" value="1"/>
</dbReference>
<sequence length="185" mass="20964">MGLLSVIRKQKLKDKEIRVLMLGLDNAGKTTIVKNLLSQDLDSISPTMGFSIETLPWKGYTLQVWDIGGQSTLRPFWFNYFERTDCLIWVIDASSLERLSESFKELADILGEERLVGVNLLILVNKMDLAEGLQIDQLRDQIATNLNLKALRSEWKISGVSGITGQNLSASMDWLVDCLKERYIL</sequence>
<dbReference type="Gene3D" id="3.40.50.300">
    <property type="entry name" value="P-loop containing nucleotide triphosphate hydrolases"/>
    <property type="match status" value="1"/>
</dbReference>
<evidence type="ECO:0000313" key="7">
    <source>
        <dbReference type="EMBL" id="CDK26168.1"/>
    </source>
</evidence>
<keyword evidence="3 4" id="KW-0342">GTP-binding</keyword>
<dbReference type="PRINTS" id="PR00328">
    <property type="entry name" value="SAR1GTPBP"/>
</dbReference>
<evidence type="ECO:0000256" key="3">
    <source>
        <dbReference type="ARBA" id="ARBA00023134"/>
    </source>
</evidence>
<dbReference type="GO" id="GO:0003924">
    <property type="term" value="F:GTPase activity"/>
    <property type="evidence" value="ECO:0007669"/>
    <property type="project" value="InterPro"/>
</dbReference>
<feature type="binding site" evidence="4">
    <location>
        <begin position="125"/>
        <end position="128"/>
    </location>
    <ligand>
        <name>GTP</name>
        <dbReference type="ChEBI" id="CHEBI:37565"/>
    </ligand>
</feature>
<evidence type="ECO:0000313" key="8">
    <source>
        <dbReference type="Proteomes" id="UP000019384"/>
    </source>
</evidence>
<dbReference type="SUPFAM" id="SSF52540">
    <property type="entry name" value="P-loop containing nucleoside triphosphate hydrolases"/>
    <property type="match status" value="1"/>
</dbReference>
<feature type="binding site" evidence="4">
    <location>
        <position position="69"/>
    </location>
    <ligand>
        <name>GTP</name>
        <dbReference type="ChEBI" id="CHEBI:37565"/>
    </ligand>
</feature>
<dbReference type="Pfam" id="PF00025">
    <property type="entry name" value="Arf"/>
    <property type="match status" value="1"/>
</dbReference>
<dbReference type="AlphaFoldDB" id="W6MJL2"/>
<dbReference type="InterPro" id="IPR044612">
    <property type="entry name" value="ARL2/3"/>
</dbReference>
<evidence type="ECO:0000256" key="2">
    <source>
        <dbReference type="ARBA" id="ARBA00022741"/>
    </source>
</evidence>
<dbReference type="FunFam" id="3.40.50.300:FF:001166">
    <property type="entry name" value="ADP-ribosylation factor D"/>
    <property type="match status" value="1"/>
</dbReference>
<dbReference type="STRING" id="1382522.W6MJL2"/>
<dbReference type="NCBIfam" id="TIGR00231">
    <property type="entry name" value="small_GTP"/>
    <property type="match status" value="1"/>
</dbReference>
<keyword evidence="5" id="KW-0479">Metal-binding</keyword>
<gene>
    <name evidence="7" type="ORF">KUCA_T00002139001</name>
</gene>
<dbReference type="InterPro" id="IPR006689">
    <property type="entry name" value="Small_GTPase_ARF/SAR"/>
</dbReference>
<evidence type="ECO:0000256" key="1">
    <source>
        <dbReference type="ARBA" id="ARBA00010290"/>
    </source>
</evidence>
<dbReference type="EMBL" id="HG793126">
    <property type="protein sequence ID" value="CDK26168.1"/>
    <property type="molecule type" value="Genomic_DNA"/>
</dbReference>
<dbReference type="RefSeq" id="XP_022458176.1">
    <property type="nucleotide sequence ID" value="XM_022604390.1"/>
</dbReference>